<sequence>MSATVRKSKYCIIHKEGLKVDDDHLISPQSYDSWATLLEAAEIRKHEALLQIARNAQEGEVPEIFYHRKCRSAFTIKRDLESLKRKRALEEDAHEDETLLERPRKRSATSASRVYYKECIFCERPKYVNRTLEKLVKATQLRVDQTLRQIATERCDERILAITSRDIVAAEAHYHRTCYRDYTRPTSQQHPEESEPKNDAEYDAFSDLFSFIRTDVLDAQVVVTMIELTKKLESFLQSRGTEKLQESTKKHLRKKLESEFGSTLEIFPDEKGKLLVIPANLDIKETVKKMVNLEKEVMSFKSQATEMQTIVDQSAEHLRNVILDMKWTMPWPILPSDLSVDQFPVPECLRRFLIGLLTSNRDVKNPSPRVKMLLESFSQDIIYAVTGGRTKPPKQILLSYGVKTLTGNVELIRMLNRFGHGVSYSQLEENDTALCLQKLAANLNQTTILPGTIQPNVFTNLAWDNIDRLEETLTGGGTTHRVNGIAVQPRVFGPHLPAPQLPPILKQKQRSIIHEEQPLPTYIAGERVGPGRIKASSNLMNIQEAEARNAQAWNLTWAVARQTHVEDQRVPSWTGFHVQTRSKEDVREDVVAYLPTINAPATELSTVNEILRQSEDIRKRLYLDQIVVVLDQALYAKACEVAWKNRELYEKIILRLGTFHTICNLLSIIGKRFQDAGLSDVCIESGILAGGSVCGVMEGKVYNRAVRIHKYIYEALMRLVWKQFVPWLTVNHADKVGKLRVLQVKVSDMVNEVELRQCESILNSDPFKEIHLIWMQYLQYLRSENGPLSCFWMSYIDIVGDVLLGLIRASREGNWQLHLYAIRNMIPWCFAYDKINYARYLPVYYAQMINLPSEHPNVYSNFMNGRFSVQLAGESPFGRIPVDQTTEVTVNKDTKSSGGITKYSLKTGAVTRFYMTAEYRCSFLAHLRDMVQVKRPSYHHDEMLSTRKRKDEQAVTTIESLIEGWNNPFTERKELVSLSTAKQAPEDVTRDLLNARKVGEEAYQVFKEQRLESSPPQKKFHDTMKLNKLKTFSSLSQKKKVSTDGRTMVLKADRSLFGRIIIIGQSRKIDVRELLQYSLGPLPWSLATTEGFPRKTNKAALATPLQKDVPLADGLPQNSAAIIDGMSLVQKLSVGGGQTTFAMVASSLLTKVLHEGSQSNRIDVVFDTYRDMSIKNAERTMRGEVAGVQLSHISSTQLVKQWRKFLSEVKNKTSLIKFISREWREEDCMRRLKGKTLFVTAESECWKITERGSENVAELTSNQEEADTRLLLHAKHAAQEGYEAVAVISEDTDVFVLLLNFSSIINTRLYMKCGSRTRTRLVDIKGAVQRTGREICEALIGLHSFTGCDSVSAFAGKGKIGALKILKSNEGARRAFRELGQSWTVSEDLYTLLEKFTCSMYIPVGNTTSHVNDARYELFCAKNGELESHQLPPCQDSLRKHILRANYQAALWRRSLEANPDIPSPVGMGWITQTSTDAASTELVIDWMDGQPAPSAVLELLACKCKKTCELPSCVCMNSGLKCTDLCSLNDCTNQPAQDDSSNIIDNEADEDDDDDF</sequence>
<gene>
    <name evidence="2" type="ORF">PEVE_00034404</name>
    <name evidence="3" type="ORF">PEVE_00043052</name>
</gene>
<feature type="region of interest" description="Disordered" evidence="1">
    <location>
        <begin position="1538"/>
        <end position="1557"/>
    </location>
</feature>
<organism evidence="2 4">
    <name type="scientific">Porites evermanni</name>
    <dbReference type="NCBI Taxonomy" id="104178"/>
    <lineage>
        <taxon>Eukaryota</taxon>
        <taxon>Metazoa</taxon>
        <taxon>Cnidaria</taxon>
        <taxon>Anthozoa</taxon>
        <taxon>Hexacorallia</taxon>
        <taxon>Scleractinia</taxon>
        <taxon>Fungiina</taxon>
        <taxon>Poritidae</taxon>
        <taxon>Porites</taxon>
    </lineage>
</organism>
<protein>
    <recommendedName>
        <fullName evidence="5">Tesmin/TSO1-like CXC domain-containing protein</fullName>
    </recommendedName>
</protein>
<evidence type="ECO:0008006" key="5">
    <source>
        <dbReference type="Google" id="ProtNLM"/>
    </source>
</evidence>
<dbReference type="Proteomes" id="UP001159427">
    <property type="component" value="Unassembled WGS sequence"/>
</dbReference>
<reference evidence="2 4" key="1">
    <citation type="submission" date="2022-05" db="EMBL/GenBank/DDBJ databases">
        <authorList>
            <consortium name="Genoscope - CEA"/>
            <person name="William W."/>
        </authorList>
    </citation>
    <scope>NUCLEOTIDE SEQUENCE [LARGE SCALE GENOMIC DNA]</scope>
</reference>
<accession>A0ABN8LL03</accession>
<dbReference type="PANTHER" id="PTHR46704">
    <property type="entry name" value="CXC DOMAIN-CONTAINING PROTEIN-RELATED"/>
    <property type="match status" value="1"/>
</dbReference>
<evidence type="ECO:0000313" key="2">
    <source>
        <dbReference type="EMBL" id="CAH3016984.1"/>
    </source>
</evidence>
<name>A0ABN8LL03_9CNID</name>
<evidence type="ECO:0000313" key="4">
    <source>
        <dbReference type="Proteomes" id="UP001159427"/>
    </source>
</evidence>
<evidence type="ECO:0000313" key="3">
    <source>
        <dbReference type="EMBL" id="CAH3144121.1"/>
    </source>
</evidence>
<proteinExistence type="predicted"/>
<dbReference type="PANTHER" id="PTHR46704:SF9">
    <property type="entry name" value="BHLH DOMAIN-CONTAINING PROTEIN"/>
    <property type="match status" value="1"/>
</dbReference>
<evidence type="ECO:0000256" key="1">
    <source>
        <dbReference type="SAM" id="MobiDB-lite"/>
    </source>
</evidence>
<keyword evidence="4" id="KW-1185">Reference proteome</keyword>
<dbReference type="EMBL" id="CALNXI010000865">
    <property type="protein sequence ID" value="CAH3144121.1"/>
    <property type="molecule type" value="Genomic_DNA"/>
</dbReference>
<comment type="caution">
    <text evidence="2">The sequence shown here is derived from an EMBL/GenBank/DDBJ whole genome shotgun (WGS) entry which is preliminary data.</text>
</comment>
<dbReference type="EMBL" id="CALNXI010000052">
    <property type="protein sequence ID" value="CAH3016984.1"/>
    <property type="molecule type" value="Genomic_DNA"/>
</dbReference>
<feature type="compositionally biased region" description="Acidic residues" evidence="1">
    <location>
        <begin position="1547"/>
        <end position="1557"/>
    </location>
</feature>